<dbReference type="AlphaFoldDB" id="A0A0A9CRW1"/>
<accession>A0A0A9CRW1</accession>
<protein>
    <submittedName>
        <fullName evidence="1">Uncharacterized protein</fullName>
    </submittedName>
</protein>
<proteinExistence type="predicted"/>
<organism evidence="1">
    <name type="scientific">Arundo donax</name>
    <name type="common">Giant reed</name>
    <name type="synonym">Donax arundinaceus</name>
    <dbReference type="NCBI Taxonomy" id="35708"/>
    <lineage>
        <taxon>Eukaryota</taxon>
        <taxon>Viridiplantae</taxon>
        <taxon>Streptophyta</taxon>
        <taxon>Embryophyta</taxon>
        <taxon>Tracheophyta</taxon>
        <taxon>Spermatophyta</taxon>
        <taxon>Magnoliopsida</taxon>
        <taxon>Liliopsida</taxon>
        <taxon>Poales</taxon>
        <taxon>Poaceae</taxon>
        <taxon>PACMAD clade</taxon>
        <taxon>Arundinoideae</taxon>
        <taxon>Arundineae</taxon>
        <taxon>Arundo</taxon>
    </lineage>
</organism>
<reference evidence="1" key="2">
    <citation type="journal article" date="2015" name="Data Brief">
        <title>Shoot transcriptome of the giant reed, Arundo donax.</title>
        <authorList>
            <person name="Barrero R.A."/>
            <person name="Guerrero F.D."/>
            <person name="Moolhuijzen P."/>
            <person name="Goolsby J.A."/>
            <person name="Tidwell J."/>
            <person name="Bellgard S.E."/>
            <person name="Bellgard M.I."/>
        </authorList>
    </citation>
    <scope>NUCLEOTIDE SEQUENCE</scope>
    <source>
        <tissue evidence="1">Shoot tissue taken approximately 20 cm above the soil surface</tissue>
    </source>
</reference>
<dbReference type="EMBL" id="GBRH01223653">
    <property type="protein sequence ID" value="JAD74242.1"/>
    <property type="molecule type" value="Transcribed_RNA"/>
</dbReference>
<sequence>MIIQASTTIQQPSNLHANFNNVDQPHSWSWLRWKEISDIHHIQIKDRSKHANSKQ</sequence>
<evidence type="ECO:0000313" key="1">
    <source>
        <dbReference type="EMBL" id="JAD74242.1"/>
    </source>
</evidence>
<reference evidence="1" key="1">
    <citation type="submission" date="2014-09" db="EMBL/GenBank/DDBJ databases">
        <authorList>
            <person name="Magalhaes I.L.F."/>
            <person name="Oliveira U."/>
            <person name="Santos F.R."/>
            <person name="Vidigal T.H.D.A."/>
            <person name="Brescovit A.D."/>
            <person name="Santos A.J."/>
        </authorList>
    </citation>
    <scope>NUCLEOTIDE SEQUENCE</scope>
    <source>
        <tissue evidence="1">Shoot tissue taken approximately 20 cm above the soil surface</tissue>
    </source>
</reference>
<name>A0A0A9CRW1_ARUDO</name>